<dbReference type="Proteomes" id="UP000053176">
    <property type="component" value="Unassembled WGS sequence"/>
</dbReference>
<evidence type="ECO:0000256" key="1">
    <source>
        <dbReference type="SAM" id="Phobius"/>
    </source>
</evidence>
<dbReference type="GO" id="GO:0000150">
    <property type="term" value="F:DNA strand exchange activity"/>
    <property type="evidence" value="ECO:0007669"/>
    <property type="project" value="InterPro"/>
</dbReference>
<reference evidence="2 3" key="1">
    <citation type="submission" date="2015-12" db="EMBL/GenBank/DDBJ databases">
        <title>Draft genome sequence of Mesorhizobium sp. UFLA 01-765, a multitolerant efficient symbiont and plant-growth promoting strain isolated from Zn-mining soil using Leucaena leucocephala as a trap plant.</title>
        <authorList>
            <person name="Rangel W.M."/>
            <person name="Thijs S."/>
            <person name="Longatti S.M."/>
            <person name="Moreira F.M."/>
            <person name="Weyens N."/>
            <person name="Vangronsveld J."/>
            <person name="Van Hamme J.D."/>
            <person name="Bottos E.M."/>
            <person name="Rineau F."/>
        </authorList>
    </citation>
    <scope>NUCLEOTIDE SEQUENCE [LARGE SCALE GENOMIC DNA]</scope>
    <source>
        <strain evidence="2 3">UFLA 01-765</strain>
    </source>
</reference>
<keyword evidence="1" id="KW-1133">Transmembrane helix</keyword>
<sequence length="265" mass="28981">MVALPVQVRHHQESTELQYRLVDRAVALGWPHERVQFIDEDLGKSGAGTVERVGFKKLIAEIGLGNAGLVISLDAFRLARNNRDWQILVWMAVAGLSVLNIGGLRMMGFNGLILQRRPLSAPMESFFERPAALAKPGAQGAAADTDRPLDCQPLDHLVQRDVLALIDQPDDEGFMRIEHRTPPPTLRPGRSLADLGTCDPTDCTRHSNRAAACRADIPSSEAFKTRDRRSSLSALAIIHLIKVDVESAGTAAVTSQSIHRSMDSL</sequence>
<organism evidence="2 3">
    <name type="scientific">Rhizobium loti</name>
    <name type="common">Mesorhizobium loti</name>
    <dbReference type="NCBI Taxonomy" id="381"/>
    <lineage>
        <taxon>Bacteria</taxon>
        <taxon>Pseudomonadati</taxon>
        <taxon>Pseudomonadota</taxon>
        <taxon>Alphaproteobacteria</taxon>
        <taxon>Hyphomicrobiales</taxon>
        <taxon>Phyllobacteriaceae</taxon>
        <taxon>Mesorhizobium</taxon>
    </lineage>
</organism>
<keyword evidence="1" id="KW-0472">Membrane</keyword>
<name>A0A124GGG9_RHILI</name>
<accession>A0A124GGG9</accession>
<proteinExistence type="predicted"/>
<comment type="caution">
    <text evidence="2">The sequence shown here is derived from an EMBL/GenBank/DDBJ whole genome shotgun (WGS) entry which is preliminary data.</text>
</comment>
<protein>
    <submittedName>
        <fullName evidence="2">Uncharacterized protein</fullName>
    </submittedName>
</protein>
<dbReference type="SUPFAM" id="SSF53041">
    <property type="entry name" value="Resolvase-like"/>
    <property type="match status" value="1"/>
</dbReference>
<dbReference type="AlphaFoldDB" id="A0A124GGG9"/>
<dbReference type="EMBL" id="LPWA01000102">
    <property type="protein sequence ID" value="KUM26748.1"/>
    <property type="molecule type" value="Genomic_DNA"/>
</dbReference>
<gene>
    <name evidence="2" type="ORF">AU467_19665</name>
</gene>
<dbReference type="GO" id="GO:0003677">
    <property type="term" value="F:DNA binding"/>
    <property type="evidence" value="ECO:0007669"/>
    <property type="project" value="InterPro"/>
</dbReference>
<evidence type="ECO:0000313" key="2">
    <source>
        <dbReference type="EMBL" id="KUM26748.1"/>
    </source>
</evidence>
<feature type="transmembrane region" description="Helical" evidence="1">
    <location>
        <begin position="87"/>
        <end position="107"/>
    </location>
</feature>
<dbReference type="InterPro" id="IPR036162">
    <property type="entry name" value="Resolvase-like_N_sf"/>
</dbReference>
<keyword evidence="1" id="KW-0812">Transmembrane</keyword>
<dbReference type="Gene3D" id="3.40.50.1390">
    <property type="entry name" value="Resolvase, N-terminal catalytic domain"/>
    <property type="match status" value="1"/>
</dbReference>
<evidence type="ECO:0000313" key="3">
    <source>
        <dbReference type="Proteomes" id="UP000053176"/>
    </source>
</evidence>